<protein>
    <recommendedName>
        <fullName evidence="2">CHK kinase-like domain-containing protein</fullName>
    </recommendedName>
</protein>
<reference evidence="3" key="1">
    <citation type="submission" date="2020-05" db="UniProtKB">
        <authorList>
            <consortium name="EnsemblMetazoa"/>
        </authorList>
    </citation>
    <scope>IDENTIFICATION</scope>
    <source>
        <strain evidence="3">Aabys</strain>
    </source>
</reference>
<dbReference type="InterPro" id="IPR015897">
    <property type="entry name" value="CHK_kinase-like"/>
</dbReference>
<feature type="region of interest" description="Disordered" evidence="1">
    <location>
        <begin position="436"/>
        <end position="455"/>
    </location>
</feature>
<dbReference type="eggNOG" id="ENOG502TB4J">
    <property type="taxonomic scope" value="Eukaryota"/>
</dbReference>
<evidence type="ECO:0000256" key="1">
    <source>
        <dbReference type="SAM" id="MobiDB-lite"/>
    </source>
</evidence>
<proteinExistence type="predicted"/>
<dbReference type="SMART" id="SM00587">
    <property type="entry name" value="CHK"/>
    <property type="match status" value="2"/>
</dbReference>
<dbReference type="AlphaFoldDB" id="A0A1I8MKE9"/>
<dbReference type="VEuPathDB" id="VectorBase:MDOMA2_011027"/>
<dbReference type="InterPro" id="IPR004119">
    <property type="entry name" value="EcKL"/>
</dbReference>
<dbReference type="VEuPathDB" id="VectorBase:MDOA005827"/>
<dbReference type="SUPFAM" id="SSF56112">
    <property type="entry name" value="Protein kinase-like (PK-like)"/>
    <property type="match status" value="2"/>
</dbReference>
<feature type="domain" description="CHK kinase-like" evidence="2">
    <location>
        <begin position="141"/>
        <end position="331"/>
    </location>
</feature>
<dbReference type="PANTHER" id="PTHR11012">
    <property type="entry name" value="PROTEIN KINASE-LIKE DOMAIN-CONTAINING"/>
    <property type="match status" value="1"/>
</dbReference>
<dbReference type="Pfam" id="PF02958">
    <property type="entry name" value="EcKL"/>
    <property type="match status" value="2"/>
</dbReference>
<accession>A0A1I8MKE9</accession>
<organism evidence="3">
    <name type="scientific">Musca domestica</name>
    <name type="common">House fly</name>
    <dbReference type="NCBI Taxonomy" id="7370"/>
    <lineage>
        <taxon>Eukaryota</taxon>
        <taxon>Metazoa</taxon>
        <taxon>Ecdysozoa</taxon>
        <taxon>Arthropoda</taxon>
        <taxon>Hexapoda</taxon>
        <taxon>Insecta</taxon>
        <taxon>Pterygota</taxon>
        <taxon>Neoptera</taxon>
        <taxon>Endopterygota</taxon>
        <taxon>Diptera</taxon>
        <taxon>Brachycera</taxon>
        <taxon>Muscomorpha</taxon>
        <taxon>Muscoidea</taxon>
        <taxon>Muscidae</taxon>
        <taxon>Musca</taxon>
    </lineage>
</organism>
<sequence>MTNNSDGSEDIKNKPEWLTEELFREFLEEDFPNFQKISQFHIKPAVAAGENYMTVLLRVEISVEMSDGGKETVSYMVKIKPNVERLQLMIKEWQIFLKEHTTYTRYIPKFESYYSEVGRPLKMAPRILLPQRKHQITDDLLILEDLRLRGFKNFNRHTGLDMIHTKAVLRKLAQFHAASAHYALEEEEFPAMYDQCFTAKRDLFQDHRLRIGKIFRENLNLYGGVEHLEEKMRIFAETKSDPFQMKSERDPEEFNVLNHGDLWVNNIMFQYHDDGSLKETYFIDFQMGRYGPPAQDLIYFILSSTSIDIKLQYFDYFITYYHRKLIENLELLKYKGKLPKLKDLQMSLFKHDYWAYTTISTLMPIILCEARDDANVDNLLGESGDEFRRAMYRGPNFVKSMKVLLPWLDNRGAFDLINNNSNITMVQNSNGDLQHEEIQTNGNNNNQNNNNDDFADKPEWLTQELFRKFLEKDFPNFQKITKFNVKRAVAAGENFMTTLLRIHLEVEMTDASRKTISYMVKIKPNTQQLQNMIEEWQIFEKEQATYSKYIPKFEELYSQAGKDIQFAPKLLQLDNDEHNGHLLILEDLRLRQFKNATRQLGLDMEHTKAVLEKVAQFHAASARYVEVMEDYPAMYDQCLVADKDLFEEHRLNAGKLFRDNLHLYGDLEYLREKLKKCVETQSDPYQMKSERNPAELNVLNHGDLWVNNIMFQYNEDGSLKETYFIDFQLGRYGSPAQDLQYFLFSSTNIEIKLKHFDYFIAYYHEKLVESLKLLKFEGKIPSLRDIHTALYKHDYWAYTIATNLMPVILCESREDANIDNVIGGEEGNEFRQAMYTNKRLAESMKFLLPWMDNRGAFEV</sequence>
<dbReference type="VEuPathDB" id="VectorBase:MDOMA2_002496"/>
<dbReference type="PANTHER" id="PTHR11012:SF6">
    <property type="entry name" value="CHK DOMAIN OV1-RELATED"/>
    <property type="match status" value="1"/>
</dbReference>
<name>A0A1I8MKE9_MUSDO</name>
<feature type="compositionally biased region" description="Low complexity" evidence="1">
    <location>
        <begin position="441"/>
        <end position="451"/>
    </location>
</feature>
<evidence type="ECO:0000313" key="3">
    <source>
        <dbReference type="EnsemblMetazoa" id="MDOA005827-PB"/>
    </source>
</evidence>
<evidence type="ECO:0000259" key="2">
    <source>
        <dbReference type="SMART" id="SM00587"/>
    </source>
</evidence>
<dbReference type="EnsemblMetazoa" id="MDOA005827-RB">
    <property type="protein sequence ID" value="MDOA005827-PB"/>
    <property type="gene ID" value="MDOA005827"/>
</dbReference>
<dbReference type="Gene3D" id="3.90.1200.10">
    <property type="match status" value="2"/>
</dbReference>
<dbReference type="InterPro" id="IPR011009">
    <property type="entry name" value="Kinase-like_dom_sf"/>
</dbReference>
<feature type="domain" description="CHK kinase-like" evidence="2">
    <location>
        <begin position="583"/>
        <end position="773"/>
    </location>
</feature>